<dbReference type="EMBL" id="BAABLW010000003">
    <property type="protein sequence ID" value="GAA4914594.1"/>
    <property type="molecule type" value="Genomic_DNA"/>
</dbReference>
<sequence length="321" mass="35398">MGKNLTSRVSSANKAVAQQAEPSLETTIRGMEQQFALAMPRGAEASQLVRDAITCLRQTPKLLECDRTSFLGALMTCAQLGLRPGIGALGQAYILPMNVWNPQKRTKEMTAVFILGYQGMLDLANRSNEIDIVVARPIYEGDQFEIDYGTDELHHKPSFGDRGQVKGYYAKFRRKGSDYQTVEFMSVKDAQEHRDKFAMAKKDGQVVGPWKDHFDAMALKTVVRRLFKWMPRDTTIQNAIVSDESVRLDTTASADLTQVTHRVEEPEAVEGKVMENSRGLPSGVGEPNFDPETGELNDGAGGWAPQDAGWAQPETAGQAGN</sequence>
<organism evidence="2 3">
    <name type="scientific">Nesterenkonia rhizosphaerae</name>
    <dbReference type="NCBI Taxonomy" id="1348272"/>
    <lineage>
        <taxon>Bacteria</taxon>
        <taxon>Bacillati</taxon>
        <taxon>Actinomycetota</taxon>
        <taxon>Actinomycetes</taxon>
        <taxon>Micrococcales</taxon>
        <taxon>Micrococcaceae</taxon>
        <taxon>Nesterenkonia</taxon>
    </lineage>
</organism>
<dbReference type="InterPro" id="IPR004590">
    <property type="entry name" value="ssDNA_annealing_RecT"/>
</dbReference>
<gene>
    <name evidence="2" type="ORF">GCM10025790_06920</name>
</gene>
<comment type="caution">
    <text evidence="2">The sequence shown here is derived from an EMBL/GenBank/DDBJ whole genome shotgun (WGS) entry which is preliminary data.</text>
</comment>
<evidence type="ECO:0000313" key="3">
    <source>
        <dbReference type="Proteomes" id="UP001500368"/>
    </source>
</evidence>
<evidence type="ECO:0008006" key="4">
    <source>
        <dbReference type="Google" id="ProtNLM"/>
    </source>
</evidence>
<feature type="compositionally biased region" description="Polar residues" evidence="1">
    <location>
        <begin position="1"/>
        <end position="13"/>
    </location>
</feature>
<protein>
    <recommendedName>
        <fullName evidence="4">Recombinase RecT</fullName>
    </recommendedName>
</protein>
<keyword evidence="3" id="KW-1185">Reference proteome</keyword>
<feature type="region of interest" description="Disordered" evidence="1">
    <location>
        <begin position="1"/>
        <end position="21"/>
    </location>
</feature>
<feature type="region of interest" description="Disordered" evidence="1">
    <location>
        <begin position="267"/>
        <end position="321"/>
    </location>
</feature>
<dbReference type="RefSeq" id="WP_345476690.1">
    <property type="nucleotide sequence ID" value="NZ_BAABLW010000003.1"/>
</dbReference>
<reference evidence="3" key="1">
    <citation type="journal article" date="2019" name="Int. J. Syst. Evol. Microbiol.">
        <title>The Global Catalogue of Microorganisms (GCM) 10K type strain sequencing project: providing services to taxonomists for standard genome sequencing and annotation.</title>
        <authorList>
            <consortium name="The Broad Institute Genomics Platform"/>
            <consortium name="The Broad Institute Genome Sequencing Center for Infectious Disease"/>
            <person name="Wu L."/>
            <person name="Ma J."/>
        </authorList>
    </citation>
    <scope>NUCLEOTIDE SEQUENCE [LARGE SCALE GENOMIC DNA]</scope>
    <source>
        <strain evidence="3">JCM 19129</strain>
    </source>
</reference>
<dbReference type="InterPro" id="IPR018330">
    <property type="entry name" value="RecT_fam"/>
</dbReference>
<evidence type="ECO:0000256" key="1">
    <source>
        <dbReference type="SAM" id="MobiDB-lite"/>
    </source>
</evidence>
<proteinExistence type="predicted"/>
<accession>A0ABP9FRT8</accession>
<dbReference type="Pfam" id="PF03837">
    <property type="entry name" value="RecT"/>
    <property type="match status" value="1"/>
</dbReference>
<dbReference type="Proteomes" id="UP001500368">
    <property type="component" value="Unassembled WGS sequence"/>
</dbReference>
<name>A0ABP9FRT8_9MICC</name>
<dbReference type="NCBIfam" id="TIGR00616">
    <property type="entry name" value="rect"/>
    <property type="match status" value="1"/>
</dbReference>
<evidence type="ECO:0000313" key="2">
    <source>
        <dbReference type="EMBL" id="GAA4914594.1"/>
    </source>
</evidence>